<accession>A0A6C0PAF5</accession>
<keyword evidence="1" id="KW-1133">Transmembrane helix</keyword>
<gene>
    <name evidence="2" type="ORF">GZH47_31435</name>
</gene>
<keyword evidence="1" id="KW-0472">Membrane</keyword>
<evidence type="ECO:0000313" key="2">
    <source>
        <dbReference type="EMBL" id="QHW35416.1"/>
    </source>
</evidence>
<geneLocation type="plasmid" evidence="2 3">
    <name>unnamed1</name>
</geneLocation>
<dbReference type="AlphaFoldDB" id="A0A6C0PAF5"/>
<dbReference type="RefSeq" id="WP_162645563.1">
    <property type="nucleotide sequence ID" value="NZ_CP048287.1"/>
</dbReference>
<evidence type="ECO:0000313" key="3">
    <source>
        <dbReference type="Proteomes" id="UP000479114"/>
    </source>
</evidence>
<reference evidence="2 3" key="1">
    <citation type="submission" date="2020-02" db="EMBL/GenBank/DDBJ databases">
        <title>Paenibacillus sp. nov., isolated from rhizosphere soil of tomato.</title>
        <authorList>
            <person name="Weon H.-Y."/>
            <person name="Lee S.A."/>
        </authorList>
    </citation>
    <scope>NUCLEOTIDE SEQUENCE [LARGE SCALE GENOMIC DNA]</scope>
    <source>
        <strain evidence="2 3">14171R-81</strain>
        <plasmid evidence="2 3">unnamed1</plasmid>
    </source>
</reference>
<dbReference type="EMBL" id="CP048287">
    <property type="protein sequence ID" value="QHW35416.1"/>
    <property type="molecule type" value="Genomic_DNA"/>
</dbReference>
<evidence type="ECO:0008006" key="4">
    <source>
        <dbReference type="Google" id="ProtNLM"/>
    </source>
</evidence>
<dbReference type="KEGG" id="prz:GZH47_31435"/>
<organism evidence="2 3">
    <name type="scientific">Paenibacillus rhizovicinus</name>
    <dbReference type="NCBI Taxonomy" id="2704463"/>
    <lineage>
        <taxon>Bacteria</taxon>
        <taxon>Bacillati</taxon>
        <taxon>Bacillota</taxon>
        <taxon>Bacilli</taxon>
        <taxon>Bacillales</taxon>
        <taxon>Paenibacillaceae</taxon>
        <taxon>Paenibacillus</taxon>
    </lineage>
</organism>
<proteinExistence type="predicted"/>
<sequence>MLLATGTLSTEKNEKGVMVLKYAASILVACLMICMLITGCSSTKETAGQDPAAIKVTLSTNPSPAVIGEKIQLSAKITGLNDTDGAQVQFDLRTSDLKALPALVNATLGDNGEYTADHVFKEAGTYKVYVHLYQDDLHMTKKSELVVQK</sequence>
<evidence type="ECO:0000256" key="1">
    <source>
        <dbReference type="SAM" id="Phobius"/>
    </source>
</evidence>
<keyword evidence="2" id="KW-0614">Plasmid</keyword>
<keyword evidence="3" id="KW-1185">Reference proteome</keyword>
<name>A0A6C0PAF5_9BACL</name>
<keyword evidence="1" id="KW-0812">Transmembrane</keyword>
<feature type="transmembrane region" description="Helical" evidence="1">
    <location>
        <begin position="20"/>
        <end position="40"/>
    </location>
</feature>
<dbReference type="Proteomes" id="UP000479114">
    <property type="component" value="Plasmid unnamed1"/>
</dbReference>
<protein>
    <recommendedName>
        <fullName evidence="4">YtkA-like domain-containing protein</fullName>
    </recommendedName>
</protein>